<proteinExistence type="predicted"/>
<dbReference type="Proteomes" id="UP001497472">
    <property type="component" value="Unassembled WGS sequence"/>
</dbReference>
<evidence type="ECO:0000313" key="1">
    <source>
        <dbReference type="EMBL" id="CAK1550621.1"/>
    </source>
</evidence>
<protein>
    <submittedName>
        <fullName evidence="1">Uncharacterized protein</fullName>
    </submittedName>
</protein>
<comment type="caution">
    <text evidence="1">The sequence shown here is derived from an EMBL/GenBank/DDBJ whole genome shotgun (WGS) entry which is preliminary data.</text>
</comment>
<dbReference type="AlphaFoldDB" id="A0AAV1JMG2"/>
<reference evidence="1 2" key="1">
    <citation type="submission" date="2023-11" db="EMBL/GenBank/DDBJ databases">
        <authorList>
            <person name="Okamura Y."/>
        </authorList>
    </citation>
    <scope>NUCLEOTIDE SEQUENCE [LARGE SCALE GENOMIC DNA]</scope>
</reference>
<name>A0AAV1JMG2_9NEOP</name>
<gene>
    <name evidence="1" type="ORF">LNINA_LOCUS9836</name>
</gene>
<keyword evidence="2" id="KW-1185">Reference proteome</keyword>
<evidence type="ECO:0000313" key="2">
    <source>
        <dbReference type="Proteomes" id="UP001497472"/>
    </source>
</evidence>
<sequence length="76" mass="8886">MSPLSLETMGYYHAYCMRGNKVSKLEASGKIREGYACVRGHLRKYEFDGILRDSELLLRLKLRQLYILCIERLSDN</sequence>
<organism evidence="1 2">
    <name type="scientific">Leptosia nina</name>
    <dbReference type="NCBI Taxonomy" id="320188"/>
    <lineage>
        <taxon>Eukaryota</taxon>
        <taxon>Metazoa</taxon>
        <taxon>Ecdysozoa</taxon>
        <taxon>Arthropoda</taxon>
        <taxon>Hexapoda</taxon>
        <taxon>Insecta</taxon>
        <taxon>Pterygota</taxon>
        <taxon>Neoptera</taxon>
        <taxon>Endopterygota</taxon>
        <taxon>Lepidoptera</taxon>
        <taxon>Glossata</taxon>
        <taxon>Ditrysia</taxon>
        <taxon>Papilionoidea</taxon>
        <taxon>Pieridae</taxon>
        <taxon>Pierinae</taxon>
        <taxon>Leptosia</taxon>
    </lineage>
</organism>
<dbReference type="EMBL" id="CAVLEF010000083">
    <property type="protein sequence ID" value="CAK1550621.1"/>
    <property type="molecule type" value="Genomic_DNA"/>
</dbReference>
<accession>A0AAV1JMG2</accession>